<evidence type="ECO:0000313" key="3">
    <source>
        <dbReference type="Proteomes" id="UP000256763"/>
    </source>
</evidence>
<feature type="transmembrane region" description="Helical" evidence="1">
    <location>
        <begin position="6"/>
        <end position="22"/>
    </location>
</feature>
<dbReference type="EMBL" id="NFZW01000008">
    <property type="protein sequence ID" value="RFA36819.1"/>
    <property type="molecule type" value="Genomic_DNA"/>
</dbReference>
<organism evidence="2 3">
    <name type="scientific">Alkalilimnicola ehrlichii</name>
    <dbReference type="NCBI Taxonomy" id="351052"/>
    <lineage>
        <taxon>Bacteria</taxon>
        <taxon>Pseudomonadati</taxon>
        <taxon>Pseudomonadota</taxon>
        <taxon>Gammaproteobacteria</taxon>
        <taxon>Chromatiales</taxon>
        <taxon>Ectothiorhodospiraceae</taxon>
        <taxon>Alkalilimnicola</taxon>
    </lineage>
</organism>
<reference evidence="3" key="1">
    <citation type="submission" date="2017-05" db="EMBL/GenBank/DDBJ databases">
        <authorList>
            <person name="Sharma S."/>
            <person name="Sidhu C."/>
            <person name="Pinnaka A.K."/>
        </authorList>
    </citation>
    <scope>NUCLEOTIDE SEQUENCE [LARGE SCALE GENOMIC DNA]</scope>
    <source>
        <strain evidence="3">AK93</strain>
    </source>
</reference>
<keyword evidence="3" id="KW-1185">Reference proteome</keyword>
<keyword evidence="1" id="KW-1133">Transmembrane helix</keyword>
<sequence>MTTPIIILVLMTAPYLFARALSSLTHRDLDLRGAAALGLGILFIFFGIGHFVETDAMAHMLPTWVPERVLLVYLTGLLEFTIAVGFFIPRYRRAAGFVAAAVLILFFPANIYAAIHHVPMGGHAWGPTYLFIRAPLQVIVLLWVYWFTIRNRLADR</sequence>
<dbReference type="PANTHER" id="PTHR36974:SF1">
    <property type="entry name" value="DOXX FAMILY MEMBRANE PROTEIN"/>
    <property type="match status" value="1"/>
</dbReference>
<comment type="caution">
    <text evidence="2">The sequence shown here is derived from an EMBL/GenBank/DDBJ whole genome shotgun (WGS) entry which is preliminary data.</text>
</comment>
<dbReference type="Proteomes" id="UP000256763">
    <property type="component" value="Unassembled WGS sequence"/>
</dbReference>
<feature type="transmembrane region" description="Helical" evidence="1">
    <location>
        <begin position="95"/>
        <end position="115"/>
    </location>
</feature>
<proteinExistence type="predicted"/>
<keyword evidence="1" id="KW-0472">Membrane</keyword>
<name>A0A3E0WWQ7_9GAMM</name>
<dbReference type="AlphaFoldDB" id="A0A3E0WWQ7"/>
<evidence type="ECO:0000313" key="2">
    <source>
        <dbReference type="EMBL" id="RFA36819.1"/>
    </source>
</evidence>
<feature type="transmembrane region" description="Helical" evidence="1">
    <location>
        <begin position="34"/>
        <end position="51"/>
    </location>
</feature>
<dbReference type="PANTHER" id="PTHR36974">
    <property type="entry name" value="MEMBRANE PROTEIN-RELATED"/>
    <property type="match status" value="1"/>
</dbReference>
<feature type="transmembrane region" description="Helical" evidence="1">
    <location>
        <begin position="127"/>
        <end position="147"/>
    </location>
</feature>
<evidence type="ECO:0008006" key="4">
    <source>
        <dbReference type="Google" id="ProtNLM"/>
    </source>
</evidence>
<accession>A0A3E0WWQ7</accession>
<evidence type="ECO:0000256" key="1">
    <source>
        <dbReference type="SAM" id="Phobius"/>
    </source>
</evidence>
<gene>
    <name evidence="2" type="ORF">CAL65_09850</name>
</gene>
<protein>
    <recommendedName>
        <fullName evidence="4">DoxX family protein</fullName>
    </recommendedName>
</protein>
<feature type="transmembrane region" description="Helical" evidence="1">
    <location>
        <begin position="71"/>
        <end position="88"/>
    </location>
</feature>
<keyword evidence="1" id="KW-0812">Transmembrane</keyword>